<dbReference type="GO" id="GO:0006396">
    <property type="term" value="P:RNA processing"/>
    <property type="evidence" value="ECO:0007669"/>
    <property type="project" value="InterPro"/>
</dbReference>
<dbReference type="EMBL" id="ACXX02000002">
    <property type="protein sequence ID" value="EGD49201.1"/>
    <property type="molecule type" value="Genomic_DNA"/>
</dbReference>
<dbReference type="InterPro" id="IPR051259">
    <property type="entry name" value="rRNA_Methyltransferase"/>
</dbReference>
<comment type="caution">
    <text evidence="5">The sequence shown here is derived from an EMBL/GenBank/DDBJ whole genome shotgun (WGS) entry which is preliminary data.</text>
</comment>
<reference evidence="5" key="2">
    <citation type="submission" date="2011-01" db="EMBL/GenBank/DDBJ databases">
        <title>The Non-contiguous Finished genome of Clostridium papyrosolvens.</title>
        <authorList>
            <person name="Lucas S."/>
            <person name="Copeland A."/>
            <person name="Lapidus A."/>
            <person name="Cheng J.-F."/>
            <person name="Goodwin L."/>
            <person name="Pitluck S."/>
            <person name="Misra M."/>
            <person name="Chertkov O."/>
            <person name="Detter J.C."/>
            <person name="Han C."/>
            <person name="Tapia R."/>
            <person name="Land M."/>
            <person name="Hauser L."/>
            <person name="Kyrpides N."/>
            <person name="Ivanova N."/>
            <person name="Pagani I."/>
            <person name="Mouttaki H."/>
            <person name="He Z."/>
            <person name="Zhou J."/>
            <person name="Hemme C.L."/>
            <person name="Woyke T."/>
        </authorList>
    </citation>
    <scope>NUCLEOTIDE SEQUENCE [LARGE SCALE GENOMIC DNA]</scope>
    <source>
        <strain evidence="5">DSM 2782</strain>
    </source>
</reference>
<dbReference type="InterPro" id="IPR053888">
    <property type="entry name" value="MRM3-like_sub_bind"/>
</dbReference>
<proteinExistence type="inferred from homology"/>
<dbReference type="STRING" id="588581.Cpap_3633"/>
<dbReference type="CDD" id="cd18095">
    <property type="entry name" value="SpoU-like_rRNA-MTase"/>
    <property type="match status" value="1"/>
</dbReference>
<dbReference type="Proteomes" id="UP000003860">
    <property type="component" value="Unassembled WGS sequence"/>
</dbReference>
<name>F1T9L9_9FIRM</name>
<keyword evidence="2 5" id="KW-0489">Methyltransferase</keyword>
<reference evidence="5" key="1">
    <citation type="submission" date="2009-07" db="EMBL/GenBank/DDBJ databases">
        <authorList>
            <consortium name="US DOE Joint Genome Institute (JGI-PGF)"/>
            <person name="Lucas S."/>
            <person name="Copeland A."/>
            <person name="Lapidus A."/>
            <person name="Glavina del Rio T."/>
            <person name="Tice H."/>
            <person name="Bruce D."/>
            <person name="Goodwin L."/>
            <person name="Pitluck S."/>
            <person name="Larimer F."/>
            <person name="Land M.L."/>
            <person name="Mouttaki H."/>
            <person name="He Z."/>
            <person name="Zhou J."/>
            <person name="Hemme C.L."/>
        </authorList>
    </citation>
    <scope>NUCLEOTIDE SEQUENCE</scope>
    <source>
        <strain evidence="5">DSM 2782</strain>
    </source>
</reference>
<feature type="domain" description="RNA 2-O ribose methyltransferase substrate binding" evidence="4">
    <location>
        <begin position="31"/>
        <end position="107"/>
    </location>
</feature>
<evidence type="ECO:0000256" key="2">
    <source>
        <dbReference type="ARBA" id="ARBA00022603"/>
    </source>
</evidence>
<gene>
    <name evidence="5" type="ORF">Cpap_3633</name>
</gene>
<dbReference type="AlphaFoldDB" id="F1T9L9"/>
<dbReference type="PANTHER" id="PTHR43191">
    <property type="entry name" value="RRNA METHYLTRANSFERASE 3"/>
    <property type="match status" value="1"/>
</dbReference>
<dbReference type="InterPro" id="IPR001537">
    <property type="entry name" value="SpoU_MeTrfase"/>
</dbReference>
<dbReference type="Pfam" id="PF22435">
    <property type="entry name" value="MRM3-like_sub_bind"/>
    <property type="match status" value="1"/>
</dbReference>
<keyword evidence="3" id="KW-0808">Transferase</keyword>
<dbReference type="PANTHER" id="PTHR43191:SF2">
    <property type="entry name" value="RRNA METHYLTRANSFERASE 3, MITOCHONDRIAL"/>
    <property type="match status" value="1"/>
</dbReference>
<dbReference type="RefSeq" id="WP_004617420.1">
    <property type="nucleotide sequence ID" value="NZ_ACXX02000002.1"/>
</dbReference>
<dbReference type="InterPro" id="IPR029028">
    <property type="entry name" value="Alpha/beta_knot_MTases"/>
</dbReference>
<dbReference type="GO" id="GO:0032259">
    <property type="term" value="P:methylation"/>
    <property type="evidence" value="ECO:0007669"/>
    <property type="project" value="UniProtKB-KW"/>
</dbReference>
<dbReference type="GO" id="GO:0008173">
    <property type="term" value="F:RNA methyltransferase activity"/>
    <property type="evidence" value="ECO:0007669"/>
    <property type="project" value="InterPro"/>
</dbReference>
<protein>
    <submittedName>
        <fullName evidence="5">RNA methyltransferase, TrmH family, group 3</fullName>
    </submittedName>
</protein>
<dbReference type="SMART" id="SM00967">
    <property type="entry name" value="SpoU_sub_bind"/>
    <property type="match status" value="1"/>
</dbReference>
<dbReference type="InterPro" id="IPR029064">
    <property type="entry name" value="Ribosomal_eL30-like_sf"/>
</dbReference>
<accession>F1T9L9</accession>
<dbReference type="Pfam" id="PF00588">
    <property type="entry name" value="SpoU_methylase"/>
    <property type="match status" value="1"/>
</dbReference>
<dbReference type="OrthoDB" id="9794400at2"/>
<dbReference type="InterPro" id="IPR013123">
    <property type="entry name" value="SpoU_subst-bd"/>
</dbReference>
<dbReference type="eggNOG" id="COG0566">
    <property type="taxonomic scope" value="Bacteria"/>
</dbReference>
<keyword evidence="6" id="KW-1185">Reference proteome</keyword>
<organism evidence="5 6">
    <name type="scientific">Ruminiclostridium papyrosolvens DSM 2782</name>
    <dbReference type="NCBI Taxonomy" id="588581"/>
    <lineage>
        <taxon>Bacteria</taxon>
        <taxon>Bacillati</taxon>
        <taxon>Bacillota</taxon>
        <taxon>Clostridia</taxon>
        <taxon>Eubacteriales</taxon>
        <taxon>Oscillospiraceae</taxon>
        <taxon>Ruminiclostridium</taxon>
    </lineage>
</organism>
<evidence type="ECO:0000256" key="3">
    <source>
        <dbReference type="ARBA" id="ARBA00022679"/>
    </source>
</evidence>
<comment type="similarity">
    <text evidence="1">Belongs to the class IV-like SAM-binding methyltransferase superfamily. RNA methyltransferase TrmH family.</text>
</comment>
<evidence type="ECO:0000259" key="4">
    <source>
        <dbReference type="SMART" id="SM00967"/>
    </source>
</evidence>
<dbReference type="GO" id="GO:0005737">
    <property type="term" value="C:cytoplasm"/>
    <property type="evidence" value="ECO:0007669"/>
    <property type="project" value="UniProtKB-ARBA"/>
</dbReference>
<evidence type="ECO:0000313" key="6">
    <source>
        <dbReference type="Proteomes" id="UP000003860"/>
    </source>
</evidence>
<dbReference type="Gene3D" id="3.30.1330.30">
    <property type="match status" value="1"/>
</dbReference>
<dbReference type="SUPFAM" id="SSF55315">
    <property type="entry name" value="L30e-like"/>
    <property type="match status" value="1"/>
</dbReference>
<dbReference type="InterPro" id="IPR029026">
    <property type="entry name" value="tRNA_m1G_MTases_N"/>
</dbReference>
<dbReference type="GO" id="GO:0003723">
    <property type="term" value="F:RNA binding"/>
    <property type="evidence" value="ECO:0007669"/>
    <property type="project" value="InterPro"/>
</dbReference>
<sequence length="265" mass="28738">MNYIQSSQNSTLKEIKALHLKKNRDSQGLYFVEGIRFVNDAIDNGQVISKVIVSDKLEGLNGGSELIEKVKGVCSDISLVPEKLFKEVSDTQTPQGILAVLEKNQFDFQEVIEKGNSVVILDCLQDPGNAGTIIRTADAAGISAVLMSKGCVDLYSPKVLRSTMGSVFHVPIFEGLNITETIQLLKQKGYKVIASHLSGKNNYFQEDLTGRSAIIVGNEANGISDETANMADSLVKIPMPGKAESLNASVAASIMIYEIVRQKVM</sequence>
<dbReference type="SUPFAM" id="SSF75217">
    <property type="entry name" value="alpha/beta knot"/>
    <property type="match status" value="1"/>
</dbReference>
<dbReference type="Gene3D" id="3.40.1280.10">
    <property type="match status" value="1"/>
</dbReference>
<evidence type="ECO:0000256" key="1">
    <source>
        <dbReference type="ARBA" id="ARBA00007228"/>
    </source>
</evidence>
<evidence type="ECO:0000313" key="5">
    <source>
        <dbReference type="EMBL" id="EGD49201.1"/>
    </source>
</evidence>